<evidence type="ECO:0000256" key="2">
    <source>
        <dbReference type="SAM" id="SignalP"/>
    </source>
</evidence>
<dbReference type="PROSITE" id="PS50240">
    <property type="entry name" value="TRYPSIN_DOM"/>
    <property type="match status" value="1"/>
</dbReference>
<feature type="signal peptide" evidence="2">
    <location>
        <begin position="1"/>
        <end position="25"/>
    </location>
</feature>
<keyword evidence="1" id="KW-1015">Disulfide bond</keyword>
<evidence type="ECO:0000256" key="1">
    <source>
        <dbReference type="ARBA" id="ARBA00023157"/>
    </source>
</evidence>
<dbReference type="PRINTS" id="PR00722">
    <property type="entry name" value="CHYMOTRYPSIN"/>
</dbReference>
<dbReference type="GO" id="GO:0006508">
    <property type="term" value="P:proteolysis"/>
    <property type="evidence" value="ECO:0007669"/>
    <property type="project" value="InterPro"/>
</dbReference>
<dbReference type="InterPro" id="IPR009003">
    <property type="entry name" value="Peptidase_S1_PA"/>
</dbReference>
<name>B1NTA2_PLUXY</name>
<sequence>MVRFEYLQWLLYWSSLLLAATVAAAGLPSSRISGGENADIEDYPFVLQLDFLSTSGNSWSQYGGGVLINNFYAITSAHKFFESSFAGVETARVRAGSSQRNSAGVIYGVNTISIHPDYADDAERDADIAVVRLARAVDFTDKIQAGILYTADSVIPDNAEVTVVGWGNTGSLGASPSRQLQALTLNHINQEVCEQRYGFGVTDNMICYGILDTEERKSPCFGDAGGPVIYKNGEYDGVIGLISWGQSCANSYFPSVGTFIPAVVDWVLAEAS</sequence>
<dbReference type="OrthoDB" id="10059102at2759"/>
<dbReference type="EMBL" id="EU081841">
    <property type="protein sequence ID" value="ABW87027.1"/>
    <property type="molecule type" value="mRNA"/>
</dbReference>
<dbReference type="SUPFAM" id="SSF50494">
    <property type="entry name" value="Trypsin-like serine proteases"/>
    <property type="match status" value="1"/>
</dbReference>
<feature type="chain" id="PRO_5002769292" evidence="2">
    <location>
        <begin position="26"/>
        <end position="272"/>
    </location>
</feature>
<dbReference type="PANTHER" id="PTHR24252:SF7">
    <property type="entry name" value="HYALIN"/>
    <property type="match status" value="1"/>
</dbReference>
<reference evidence="4" key="1">
    <citation type="journal article" date="2009" name="Arch. Insect Biochem. Physiol.">
        <title>Characterization of midgut trypsinogen-like cDNA and enzymatic activity in Plutella xylostella parasitized by Cotesia vestalis or Diadegma semiclausum.</title>
        <authorList>
            <person name="Shi M."/>
            <person name="Huang F."/>
            <person name="Chen Y.F."/>
            <person name="Meng X.F."/>
            <person name="Chen X.X."/>
        </authorList>
    </citation>
    <scope>NUCLEOTIDE SEQUENCE</scope>
</reference>
<evidence type="ECO:0000259" key="3">
    <source>
        <dbReference type="PROSITE" id="PS50240"/>
    </source>
</evidence>
<proteinExistence type="evidence at transcript level"/>
<accession>B1NTA2</accession>
<dbReference type="GeneID" id="105389884"/>
<dbReference type="Gene3D" id="2.40.10.10">
    <property type="entry name" value="Trypsin-like serine proteases"/>
    <property type="match status" value="1"/>
</dbReference>
<dbReference type="InterPro" id="IPR043504">
    <property type="entry name" value="Peptidase_S1_PA_chymotrypsin"/>
</dbReference>
<dbReference type="Pfam" id="PF00089">
    <property type="entry name" value="Trypsin"/>
    <property type="match status" value="1"/>
</dbReference>
<feature type="domain" description="Peptidase S1" evidence="3">
    <location>
        <begin position="32"/>
        <end position="272"/>
    </location>
</feature>
<evidence type="ECO:0000313" key="4">
    <source>
        <dbReference type="EMBL" id="ABW87027.1"/>
    </source>
</evidence>
<dbReference type="GO" id="GO:0004252">
    <property type="term" value="F:serine-type endopeptidase activity"/>
    <property type="evidence" value="ECO:0007669"/>
    <property type="project" value="InterPro"/>
</dbReference>
<dbReference type="SMART" id="SM00020">
    <property type="entry name" value="Tryp_SPc"/>
    <property type="match status" value="1"/>
</dbReference>
<keyword evidence="2" id="KW-0732">Signal</keyword>
<dbReference type="CDD" id="cd00190">
    <property type="entry name" value="Tryp_SPc"/>
    <property type="match status" value="1"/>
</dbReference>
<dbReference type="KEGG" id="pxy:105389884"/>
<dbReference type="InterPro" id="IPR001314">
    <property type="entry name" value="Peptidase_S1A"/>
</dbReference>
<dbReference type="PANTHER" id="PTHR24252">
    <property type="entry name" value="ACROSIN-RELATED"/>
    <property type="match status" value="1"/>
</dbReference>
<organism evidence="4">
    <name type="scientific">Plutella xylostella</name>
    <name type="common">Diamondback moth</name>
    <name type="synonym">Plutella maculipennis</name>
    <dbReference type="NCBI Taxonomy" id="51655"/>
    <lineage>
        <taxon>Eukaryota</taxon>
        <taxon>Metazoa</taxon>
        <taxon>Ecdysozoa</taxon>
        <taxon>Arthropoda</taxon>
        <taxon>Hexapoda</taxon>
        <taxon>Insecta</taxon>
        <taxon>Pterygota</taxon>
        <taxon>Neoptera</taxon>
        <taxon>Endopterygota</taxon>
        <taxon>Lepidoptera</taxon>
        <taxon>Glossata</taxon>
        <taxon>Ditrysia</taxon>
        <taxon>Yponomeutoidea</taxon>
        <taxon>Plutellidae</taxon>
        <taxon>Plutella</taxon>
    </lineage>
</organism>
<protein>
    <submittedName>
        <fullName evidence="4">Trypsin-like enzyme</fullName>
    </submittedName>
</protein>
<dbReference type="AlphaFoldDB" id="B1NTA2"/>
<dbReference type="RefSeq" id="NP_001292419.1">
    <property type="nucleotide sequence ID" value="NM_001305490.1"/>
</dbReference>
<dbReference type="InterPro" id="IPR001254">
    <property type="entry name" value="Trypsin_dom"/>
</dbReference>